<feature type="compositionally biased region" description="Basic and acidic residues" evidence="1">
    <location>
        <begin position="1"/>
        <end position="11"/>
    </location>
</feature>
<feature type="region of interest" description="Disordered" evidence="1">
    <location>
        <begin position="102"/>
        <end position="129"/>
    </location>
</feature>
<reference evidence="2" key="1">
    <citation type="submission" date="2010-03" db="EMBL/GenBank/DDBJ databases">
        <title>Annotation of Blastomyces dermatitidis strain ATCC 18188.</title>
        <authorList>
            <consortium name="The Broad Institute Genome Sequencing Platform"/>
            <consortium name="Broad Institute Genome Sequencing Center for Infectious Disease."/>
            <person name="Cuomo C."/>
            <person name="Klein B."/>
            <person name="Sullivan T."/>
            <person name="Heitman J."/>
            <person name="Young S."/>
            <person name="Zeng Q."/>
            <person name="Gargeya S."/>
            <person name="Alvarado L."/>
            <person name="Berlin A.M."/>
            <person name="Chapman S.B."/>
            <person name="Chen Z."/>
            <person name="Freedman E."/>
            <person name="Gellesch M."/>
            <person name="Goldberg J."/>
            <person name="Griggs A."/>
            <person name="Gujja S."/>
            <person name="Heilman E."/>
            <person name="Heiman D."/>
            <person name="Howarth C."/>
            <person name="Mehta T."/>
            <person name="Neiman D."/>
            <person name="Pearson M."/>
            <person name="Roberts A."/>
            <person name="Saif S."/>
            <person name="Shea T."/>
            <person name="Shenoy N."/>
            <person name="Sisk P."/>
            <person name="Stolte C."/>
            <person name="Sykes S."/>
            <person name="White J."/>
            <person name="Yandava C."/>
            <person name="Haas B."/>
            <person name="Nusbaum C."/>
            <person name="Birren B."/>
        </authorList>
    </citation>
    <scope>NUCLEOTIDE SEQUENCE [LARGE SCALE GENOMIC DNA]</scope>
    <source>
        <strain evidence="2">ATCC 18188</strain>
    </source>
</reference>
<dbReference type="Proteomes" id="UP000007802">
    <property type="component" value="Unassembled WGS sequence"/>
</dbReference>
<feature type="compositionally biased region" description="Acidic residues" evidence="1">
    <location>
        <begin position="105"/>
        <end position="129"/>
    </location>
</feature>
<dbReference type="HOGENOM" id="CLU_2120417_0_0_1"/>
<gene>
    <name evidence="2" type="ORF">BDDG_00417</name>
</gene>
<dbReference type="AlphaFoldDB" id="F2T1Z6"/>
<evidence type="ECO:0000313" key="2">
    <source>
        <dbReference type="EMBL" id="EGE77480.2"/>
    </source>
</evidence>
<organism evidence="2">
    <name type="scientific">Ajellomyces dermatitidis (strain ATCC 18188 / CBS 674.68)</name>
    <name type="common">Blastomyces dermatitidis</name>
    <dbReference type="NCBI Taxonomy" id="653446"/>
    <lineage>
        <taxon>Eukaryota</taxon>
        <taxon>Fungi</taxon>
        <taxon>Dikarya</taxon>
        <taxon>Ascomycota</taxon>
        <taxon>Pezizomycotina</taxon>
        <taxon>Eurotiomycetes</taxon>
        <taxon>Eurotiomycetidae</taxon>
        <taxon>Onygenales</taxon>
        <taxon>Ajellomycetaceae</taxon>
        <taxon>Blastomyces</taxon>
    </lineage>
</organism>
<evidence type="ECO:0000256" key="1">
    <source>
        <dbReference type="SAM" id="MobiDB-lite"/>
    </source>
</evidence>
<protein>
    <submittedName>
        <fullName evidence="2">Uncharacterized protein</fullName>
    </submittedName>
</protein>
<sequence>MVSYDEIRKAGTDSALPGLRRMRKGHASESSIASESRLLKSLAEFQPRIGAVSKANNCKGLHGCRESTLSAKEMAKGLRIQRKPSTVLQTSQAHLARLLAYEAGFEPDENQDESSNSEDDSESGEDSDQ</sequence>
<name>F2T1Z6_AJEDA</name>
<proteinExistence type="predicted"/>
<feature type="region of interest" description="Disordered" evidence="1">
    <location>
        <begin position="1"/>
        <end position="34"/>
    </location>
</feature>
<accession>F2T1Z6</accession>
<dbReference type="EMBL" id="GG749407">
    <property type="protein sequence ID" value="EGE77480.2"/>
    <property type="molecule type" value="Genomic_DNA"/>
</dbReference>